<keyword evidence="2" id="KW-1185">Reference proteome</keyword>
<evidence type="ECO:0000313" key="2">
    <source>
        <dbReference type="Proteomes" id="UP000726136"/>
    </source>
</evidence>
<protein>
    <submittedName>
        <fullName evidence="1">S49 family peptidase</fullName>
    </submittedName>
</protein>
<gene>
    <name evidence="1" type="ORF">EAY46_31030</name>
</gene>
<evidence type="ECO:0000313" key="1">
    <source>
        <dbReference type="EMBL" id="MBF4377409.1"/>
    </source>
</evidence>
<sequence>MVRNLAHIANLAFNRPVALEPGYARVFYSVLASEMGIGRLIDGSTGEVL</sequence>
<dbReference type="EMBL" id="RDPI01001723">
    <property type="protein sequence ID" value="MBF4377409.1"/>
    <property type="molecule type" value="Genomic_DNA"/>
</dbReference>
<feature type="non-terminal residue" evidence="1">
    <location>
        <position position="49"/>
    </location>
</feature>
<reference evidence="1 2" key="1">
    <citation type="journal article" date="2021" name="PeerJ">
        <title>Analysis of 44 Vibrio anguillarum genomes reveals high genetic diversity.</title>
        <authorList>
            <person name="Hansen M.J."/>
            <person name="Dalsgaard I."/>
        </authorList>
    </citation>
    <scope>NUCLEOTIDE SEQUENCE [LARGE SCALE GENOMIC DNA]</scope>
    <source>
        <strain evidence="1 2">040915-1/1B</strain>
    </source>
</reference>
<name>A0ABR9ZH21_VIBAN</name>
<proteinExistence type="predicted"/>
<dbReference type="Proteomes" id="UP000726136">
    <property type="component" value="Unassembled WGS sequence"/>
</dbReference>
<accession>A0ABR9ZH21</accession>
<comment type="caution">
    <text evidence="1">The sequence shown here is derived from an EMBL/GenBank/DDBJ whole genome shotgun (WGS) entry which is preliminary data.</text>
</comment>
<organism evidence="1 2">
    <name type="scientific">Vibrio anguillarum</name>
    <name type="common">Listonella anguillarum</name>
    <dbReference type="NCBI Taxonomy" id="55601"/>
    <lineage>
        <taxon>Bacteria</taxon>
        <taxon>Pseudomonadati</taxon>
        <taxon>Pseudomonadota</taxon>
        <taxon>Gammaproteobacteria</taxon>
        <taxon>Vibrionales</taxon>
        <taxon>Vibrionaceae</taxon>
        <taxon>Vibrio</taxon>
    </lineage>
</organism>